<sequence>MSIRGGAMHKPVGISIVELLVALAIIGIAFVPLVLSQLSSLRASAQTGLVSQVKAAATAELERQTALVLQVETPPSSNSLRDDISANKSFYFVDYFYSCPNPPVALPTPSSNSSRTALRSGISCDNGSGTTNNQITTRWSVARESGLLGEGLIIITVTATHSRGPTVTLVNRISCYDVFPSPTSDAPAPCPTPAGGP</sequence>
<dbReference type="EMBL" id="BJXL01000075">
    <property type="protein sequence ID" value="GEM84061.1"/>
    <property type="molecule type" value="Genomic_DNA"/>
</dbReference>
<keyword evidence="1" id="KW-0812">Transmembrane</keyword>
<dbReference type="AlphaFoldDB" id="A0A511R371"/>
<reference evidence="2 3" key="1">
    <citation type="submission" date="2019-07" db="EMBL/GenBank/DDBJ databases">
        <title>Whole genome shotgun sequence of Meiothermus hypogaeus NBRC 106114.</title>
        <authorList>
            <person name="Hosoyama A."/>
            <person name="Uohara A."/>
            <person name="Ohji S."/>
            <person name="Ichikawa N."/>
        </authorList>
    </citation>
    <scope>NUCLEOTIDE SEQUENCE [LARGE SCALE GENOMIC DNA]</scope>
    <source>
        <strain evidence="2 3">NBRC 106114</strain>
    </source>
</reference>
<organism evidence="2 3">
    <name type="scientific">Meiothermus hypogaeus NBRC 106114</name>
    <dbReference type="NCBI Taxonomy" id="1227553"/>
    <lineage>
        <taxon>Bacteria</taxon>
        <taxon>Thermotogati</taxon>
        <taxon>Deinococcota</taxon>
        <taxon>Deinococci</taxon>
        <taxon>Thermales</taxon>
        <taxon>Thermaceae</taxon>
        <taxon>Meiothermus</taxon>
    </lineage>
</organism>
<proteinExistence type="predicted"/>
<keyword evidence="1" id="KW-0472">Membrane</keyword>
<keyword evidence="1" id="KW-1133">Transmembrane helix</keyword>
<comment type="caution">
    <text evidence="2">The sequence shown here is derived from an EMBL/GenBank/DDBJ whole genome shotgun (WGS) entry which is preliminary data.</text>
</comment>
<evidence type="ECO:0000313" key="3">
    <source>
        <dbReference type="Proteomes" id="UP000321197"/>
    </source>
</evidence>
<dbReference type="Proteomes" id="UP000321197">
    <property type="component" value="Unassembled WGS sequence"/>
</dbReference>
<feature type="transmembrane region" description="Helical" evidence="1">
    <location>
        <begin position="12"/>
        <end position="35"/>
    </location>
</feature>
<name>A0A511R371_9DEIN</name>
<evidence type="ECO:0008006" key="4">
    <source>
        <dbReference type="Google" id="ProtNLM"/>
    </source>
</evidence>
<evidence type="ECO:0000256" key="1">
    <source>
        <dbReference type="SAM" id="Phobius"/>
    </source>
</evidence>
<evidence type="ECO:0000313" key="2">
    <source>
        <dbReference type="EMBL" id="GEM84061.1"/>
    </source>
</evidence>
<protein>
    <recommendedName>
        <fullName evidence="4">Prepilin-type N-terminal cleavage/methylation domain-containing protein</fullName>
    </recommendedName>
</protein>
<accession>A0A511R371</accession>
<gene>
    <name evidence="2" type="ORF">MHY01S_22270</name>
</gene>